<sequence>MNTFLNLKIQANSKDKAVDILVDLLLKIEKHSFGHPHDNDCGEWVFEWSNLPSNPCEDEQEGLNLTNQYPD</sequence>
<protein>
    <submittedName>
        <fullName evidence="1">Uncharacterized protein</fullName>
    </submittedName>
</protein>
<proteinExistence type="predicted"/>
<reference evidence="1" key="1">
    <citation type="submission" date="2020-05" db="EMBL/GenBank/DDBJ databases">
        <authorList>
            <person name="Chiriac C."/>
            <person name="Salcher M."/>
            <person name="Ghai R."/>
            <person name="Kavagutti S V."/>
        </authorList>
    </citation>
    <scope>NUCLEOTIDE SEQUENCE</scope>
</reference>
<accession>A0A6J7WEY7</accession>
<organism evidence="1">
    <name type="scientific">uncultured Caudovirales phage</name>
    <dbReference type="NCBI Taxonomy" id="2100421"/>
    <lineage>
        <taxon>Viruses</taxon>
        <taxon>Duplodnaviria</taxon>
        <taxon>Heunggongvirae</taxon>
        <taxon>Uroviricota</taxon>
        <taxon>Caudoviricetes</taxon>
        <taxon>Peduoviridae</taxon>
        <taxon>Maltschvirus</taxon>
        <taxon>Maltschvirus maltsch</taxon>
    </lineage>
</organism>
<dbReference type="EMBL" id="LR798224">
    <property type="protein sequence ID" value="CAB5194840.1"/>
    <property type="molecule type" value="Genomic_DNA"/>
</dbReference>
<evidence type="ECO:0000313" key="1">
    <source>
        <dbReference type="EMBL" id="CAB5194840.1"/>
    </source>
</evidence>
<name>A0A6J7WEY7_9CAUD</name>
<gene>
    <name evidence="1" type="ORF">UFOVP176_38</name>
</gene>